<keyword evidence="5" id="KW-1185">Reference proteome</keyword>
<evidence type="ECO:0000313" key="4">
    <source>
        <dbReference type="EMBL" id="KAJ4950654.1"/>
    </source>
</evidence>
<sequence length="502" mass="55425">MESRSSSEFTVPENVFERLLAAANSSSLEEALELLTETSRTYYGRSDLASMHVLPTVLQLSRFLSSSSSSSARYLLFSSLRLLRNLCAGEISNQNSFVRENGIEVVAMAFESVGLGFDSDYSIVRAGLQVLGNVSLAGEEHRSAVWNWHFPVGFLQIARIRMVEVSDPLCMIIYTCSKGNHERIGELSGVRGLHILAEIVRTASTVGFHEDWFKLLLSSICFEESHFPQLFSELSLLDIGNNGCNVKCGDNHFTMEQAFLLSTLGECLNKKLAEISVSNDFALCVLGILKRAVGILDWVSKAKSGFPTGSAAIDVLGYSLTILRDICAQDEMRSSEKDNSADVLLASGLIELMLDLLRDLGPPVIIKKSMSSENGEGYISSNLLKLCPYKGFRRDIVGVIGNCSYRKKHVQDKIRQKNGILLLLQQCVIDEENPFLREWGIWTMRSLLEGNIENQREVAQLEVQGSVDVPEFAALGLRVEVDPRTGRAKLVNVAAAEKIPGD</sequence>
<dbReference type="InterPro" id="IPR016024">
    <property type="entry name" value="ARM-type_fold"/>
</dbReference>
<dbReference type="OrthoDB" id="379794at2759"/>
<keyword evidence="2" id="KW-0131">Cell cycle</keyword>
<dbReference type="Pfam" id="PF09759">
    <property type="entry name" value="Atx10homo_assoc"/>
    <property type="match status" value="1"/>
</dbReference>
<evidence type="ECO:0000313" key="5">
    <source>
        <dbReference type="Proteomes" id="UP001141806"/>
    </source>
</evidence>
<organism evidence="4 5">
    <name type="scientific">Protea cynaroides</name>
    <dbReference type="NCBI Taxonomy" id="273540"/>
    <lineage>
        <taxon>Eukaryota</taxon>
        <taxon>Viridiplantae</taxon>
        <taxon>Streptophyta</taxon>
        <taxon>Embryophyta</taxon>
        <taxon>Tracheophyta</taxon>
        <taxon>Spermatophyta</taxon>
        <taxon>Magnoliopsida</taxon>
        <taxon>Proteales</taxon>
        <taxon>Proteaceae</taxon>
        <taxon>Protea</taxon>
    </lineage>
</organism>
<dbReference type="SUPFAM" id="SSF48371">
    <property type="entry name" value="ARM repeat"/>
    <property type="match status" value="1"/>
</dbReference>
<dbReference type="PANTHER" id="PTHR13255:SF0">
    <property type="entry name" value="ATAXIN-10"/>
    <property type="match status" value="1"/>
</dbReference>
<name>A0A9Q0GNM8_9MAGN</name>
<accession>A0A9Q0GNM8</accession>
<keyword evidence="1" id="KW-0132">Cell division</keyword>
<dbReference type="InterPro" id="IPR011989">
    <property type="entry name" value="ARM-like"/>
</dbReference>
<evidence type="ECO:0000256" key="2">
    <source>
        <dbReference type="ARBA" id="ARBA00023306"/>
    </source>
</evidence>
<dbReference type="AlphaFoldDB" id="A0A9Q0GNM8"/>
<protein>
    <recommendedName>
        <fullName evidence="3">Ataxin-10 domain-containing protein</fullName>
    </recommendedName>
</protein>
<reference evidence="4" key="1">
    <citation type="journal article" date="2023" name="Plant J.">
        <title>The genome of the king protea, Protea cynaroides.</title>
        <authorList>
            <person name="Chang J."/>
            <person name="Duong T.A."/>
            <person name="Schoeman C."/>
            <person name="Ma X."/>
            <person name="Roodt D."/>
            <person name="Barker N."/>
            <person name="Li Z."/>
            <person name="Van de Peer Y."/>
            <person name="Mizrachi E."/>
        </authorList>
    </citation>
    <scope>NUCLEOTIDE SEQUENCE</scope>
    <source>
        <tissue evidence="4">Young leaves</tissue>
    </source>
</reference>
<dbReference type="Gene3D" id="1.25.10.10">
    <property type="entry name" value="Leucine-rich Repeat Variant"/>
    <property type="match status" value="2"/>
</dbReference>
<dbReference type="InterPro" id="IPR051374">
    <property type="entry name" value="Ataxin-10/CTR86_families"/>
</dbReference>
<dbReference type="EMBL" id="JAMYWD010000012">
    <property type="protein sequence ID" value="KAJ4950654.1"/>
    <property type="molecule type" value="Genomic_DNA"/>
</dbReference>
<dbReference type="InterPro" id="IPR019156">
    <property type="entry name" value="Ataxin-10_domain"/>
</dbReference>
<dbReference type="GO" id="GO:0051301">
    <property type="term" value="P:cell division"/>
    <property type="evidence" value="ECO:0007669"/>
    <property type="project" value="UniProtKB-KW"/>
</dbReference>
<dbReference type="GO" id="GO:0005829">
    <property type="term" value="C:cytosol"/>
    <property type="evidence" value="ECO:0007669"/>
    <property type="project" value="TreeGrafter"/>
</dbReference>
<feature type="domain" description="Ataxin-10" evidence="3">
    <location>
        <begin position="392"/>
        <end position="490"/>
    </location>
</feature>
<proteinExistence type="predicted"/>
<comment type="caution">
    <text evidence="4">The sequence shown here is derived from an EMBL/GenBank/DDBJ whole genome shotgun (WGS) entry which is preliminary data.</text>
</comment>
<dbReference type="Proteomes" id="UP001141806">
    <property type="component" value="Unassembled WGS sequence"/>
</dbReference>
<gene>
    <name evidence="4" type="ORF">NE237_027486</name>
</gene>
<evidence type="ECO:0000256" key="1">
    <source>
        <dbReference type="ARBA" id="ARBA00022618"/>
    </source>
</evidence>
<dbReference type="PANTHER" id="PTHR13255">
    <property type="entry name" value="ATAXIN-10"/>
    <property type="match status" value="1"/>
</dbReference>
<evidence type="ECO:0000259" key="3">
    <source>
        <dbReference type="Pfam" id="PF09759"/>
    </source>
</evidence>